<dbReference type="EMBL" id="JANVFS010000001">
    <property type="protein sequence ID" value="KAJ4495673.1"/>
    <property type="molecule type" value="Genomic_DNA"/>
</dbReference>
<comment type="caution">
    <text evidence="3">The sequence shown here is derived from an EMBL/GenBank/DDBJ whole genome shotgun (WGS) entry which is preliminary data.</text>
</comment>
<proteinExistence type="predicted"/>
<dbReference type="AlphaFoldDB" id="A0A9W9B3M1"/>
<organism evidence="3 4">
    <name type="scientific">Lentinula lateritia</name>
    <dbReference type="NCBI Taxonomy" id="40482"/>
    <lineage>
        <taxon>Eukaryota</taxon>
        <taxon>Fungi</taxon>
        <taxon>Dikarya</taxon>
        <taxon>Basidiomycota</taxon>
        <taxon>Agaricomycotina</taxon>
        <taxon>Agaricomycetes</taxon>
        <taxon>Agaricomycetidae</taxon>
        <taxon>Agaricales</taxon>
        <taxon>Marasmiineae</taxon>
        <taxon>Omphalotaceae</taxon>
        <taxon>Lentinula</taxon>
    </lineage>
</organism>
<evidence type="ECO:0000313" key="3">
    <source>
        <dbReference type="EMBL" id="KAJ4495673.1"/>
    </source>
</evidence>
<evidence type="ECO:0000256" key="2">
    <source>
        <dbReference type="SAM" id="MobiDB-lite"/>
    </source>
</evidence>
<gene>
    <name evidence="3" type="ORF">C8J55DRAFT_553440</name>
</gene>
<protein>
    <submittedName>
        <fullName evidence="3">Uncharacterized protein</fullName>
    </submittedName>
</protein>
<sequence>MSVSLERSSMASGSFVYENHTVWDVEDSWNLLTWQDFDDNGPKLPQAALAVDQGSSVTQFGQLSSPSNHPPYSKDSHRTLDLSPSNYSIPQPVALLSNDPGNNHNDASILCNSETLQEPRRHVSVAIDNPKHCLPLPDTILANDACRSTTKQNKKLKMITHLKQSREYLECLEEYSLYCYKKLILIGTQPAPIERYEEETYMSSLSLRSILVFMENRMVRMSAQIRTEEERFHELQERFHSFQDVCLCAQGMSSIDDCRKVLKAQGRVYIGGGGSQVWPQGMLVKDMVDGFELVQGDFWKPLGKQQRISEVFRGSAVLFREYQEQEKVWLLMVNRERDAAQGELANVIWTVWRQGIQGGHLQ</sequence>
<keyword evidence="1" id="KW-0175">Coiled coil</keyword>
<evidence type="ECO:0000256" key="1">
    <source>
        <dbReference type="SAM" id="Coils"/>
    </source>
</evidence>
<feature type="region of interest" description="Disordered" evidence="2">
    <location>
        <begin position="55"/>
        <end position="78"/>
    </location>
</feature>
<reference evidence="3" key="1">
    <citation type="submission" date="2022-08" db="EMBL/GenBank/DDBJ databases">
        <authorList>
            <consortium name="DOE Joint Genome Institute"/>
            <person name="Min B."/>
            <person name="Riley R."/>
            <person name="Sierra-Patev S."/>
            <person name="Naranjo-Ortiz M."/>
            <person name="Looney B."/>
            <person name="Konkel Z."/>
            <person name="Slot J.C."/>
            <person name="Sakamoto Y."/>
            <person name="Steenwyk J.L."/>
            <person name="Rokas A."/>
            <person name="Carro J."/>
            <person name="Camarero S."/>
            <person name="Ferreira P."/>
            <person name="Molpeceres G."/>
            <person name="Ruiz-Duenas F.J."/>
            <person name="Serrano A."/>
            <person name="Henrissat B."/>
            <person name="Drula E."/>
            <person name="Hughes K.W."/>
            <person name="Mata J.L."/>
            <person name="Ishikawa N.K."/>
            <person name="Vargas-Isla R."/>
            <person name="Ushijima S."/>
            <person name="Smith C.A."/>
            <person name="Ahrendt S."/>
            <person name="Andreopoulos W."/>
            <person name="He G."/>
            <person name="Labutti K."/>
            <person name="Lipzen A."/>
            <person name="Ng V."/>
            <person name="Sandor L."/>
            <person name="Barry K."/>
            <person name="Martinez A.T."/>
            <person name="Xiao Y."/>
            <person name="Gibbons J.G."/>
            <person name="Terashima K."/>
            <person name="Hibbett D.S."/>
            <person name="Grigoriev I.V."/>
        </authorList>
    </citation>
    <scope>NUCLEOTIDE SEQUENCE</scope>
    <source>
        <strain evidence="3">Sp2 HRB7682 ss15</strain>
    </source>
</reference>
<name>A0A9W9B3M1_9AGAR</name>
<feature type="compositionally biased region" description="Polar residues" evidence="2">
    <location>
        <begin position="55"/>
        <end position="67"/>
    </location>
</feature>
<reference evidence="3" key="2">
    <citation type="journal article" date="2023" name="Proc. Natl. Acad. Sci. U.S.A.">
        <title>A global phylogenomic analysis of the shiitake genus Lentinula.</title>
        <authorList>
            <person name="Sierra-Patev S."/>
            <person name="Min B."/>
            <person name="Naranjo-Ortiz M."/>
            <person name="Looney B."/>
            <person name="Konkel Z."/>
            <person name="Slot J.C."/>
            <person name="Sakamoto Y."/>
            <person name="Steenwyk J.L."/>
            <person name="Rokas A."/>
            <person name="Carro J."/>
            <person name="Camarero S."/>
            <person name="Ferreira P."/>
            <person name="Molpeceres G."/>
            <person name="Ruiz-Duenas F.J."/>
            <person name="Serrano A."/>
            <person name="Henrissat B."/>
            <person name="Drula E."/>
            <person name="Hughes K.W."/>
            <person name="Mata J.L."/>
            <person name="Ishikawa N.K."/>
            <person name="Vargas-Isla R."/>
            <person name="Ushijima S."/>
            <person name="Smith C.A."/>
            <person name="Donoghue J."/>
            <person name="Ahrendt S."/>
            <person name="Andreopoulos W."/>
            <person name="He G."/>
            <person name="LaButti K."/>
            <person name="Lipzen A."/>
            <person name="Ng V."/>
            <person name="Riley R."/>
            <person name="Sandor L."/>
            <person name="Barry K."/>
            <person name="Martinez A.T."/>
            <person name="Xiao Y."/>
            <person name="Gibbons J.G."/>
            <person name="Terashima K."/>
            <person name="Grigoriev I.V."/>
            <person name="Hibbett D."/>
        </authorList>
    </citation>
    <scope>NUCLEOTIDE SEQUENCE</scope>
    <source>
        <strain evidence="3">Sp2 HRB7682 ss15</strain>
    </source>
</reference>
<accession>A0A9W9B3M1</accession>
<feature type="coiled-coil region" evidence="1">
    <location>
        <begin position="211"/>
        <end position="238"/>
    </location>
</feature>
<evidence type="ECO:0000313" key="4">
    <source>
        <dbReference type="Proteomes" id="UP001150238"/>
    </source>
</evidence>
<dbReference type="Proteomes" id="UP001150238">
    <property type="component" value="Unassembled WGS sequence"/>
</dbReference>